<comment type="function">
    <text evidence="7">Thiolesterase that catalyzes the hydrolysis of S-D-lactoyl-glutathione to form glutathione and D-lactic acid.</text>
</comment>
<feature type="binding site" evidence="7">
    <location>
        <position position="139"/>
    </location>
    <ligand>
        <name>Zn(2+)</name>
        <dbReference type="ChEBI" id="CHEBI:29105"/>
        <label>2</label>
    </ligand>
</feature>
<dbReference type="InterPro" id="IPR036866">
    <property type="entry name" value="RibonucZ/Hydroxyglut_hydro"/>
</dbReference>
<evidence type="ECO:0000256" key="5">
    <source>
        <dbReference type="ARBA" id="ARBA00022801"/>
    </source>
</evidence>
<dbReference type="EC" id="3.1.2.6" evidence="7"/>
<feature type="binding site" evidence="7">
    <location>
        <position position="59"/>
    </location>
    <ligand>
        <name>Zn(2+)</name>
        <dbReference type="ChEBI" id="CHEBI:29105"/>
        <label>2</label>
    </ligand>
</feature>
<comment type="cofactor">
    <cofactor evidence="7">
        <name>Zn(2+)</name>
        <dbReference type="ChEBI" id="CHEBI:29105"/>
    </cofactor>
    <text evidence="7">Binds 2 Zn(2+) ions per subunit.</text>
</comment>
<dbReference type="Gene3D" id="3.60.15.10">
    <property type="entry name" value="Ribonuclease Z/Hydroxyacylglutathione hydrolase-like"/>
    <property type="match status" value="1"/>
</dbReference>
<name>A0A316G0V6_9GAMM</name>
<dbReference type="PANTHER" id="PTHR43705:SF1">
    <property type="entry name" value="HYDROXYACYLGLUTATHIONE HYDROLASE GLOB"/>
    <property type="match status" value="1"/>
</dbReference>
<feature type="binding site" evidence="7">
    <location>
        <position position="58"/>
    </location>
    <ligand>
        <name>Zn(2+)</name>
        <dbReference type="ChEBI" id="CHEBI:29105"/>
        <label>2</label>
    </ligand>
</feature>
<feature type="domain" description="Metallo-beta-lactamase" evidence="8">
    <location>
        <begin position="11"/>
        <end position="177"/>
    </location>
</feature>
<evidence type="ECO:0000256" key="4">
    <source>
        <dbReference type="ARBA" id="ARBA00022723"/>
    </source>
</evidence>
<keyword evidence="10" id="KW-1185">Reference proteome</keyword>
<comment type="similarity">
    <text evidence="3 7">Belongs to the metallo-beta-lactamase superfamily. Glyoxalase II family.</text>
</comment>
<feature type="binding site" evidence="7">
    <location>
        <position position="177"/>
    </location>
    <ligand>
        <name>Zn(2+)</name>
        <dbReference type="ChEBI" id="CHEBI:29105"/>
        <label>2</label>
    </ligand>
</feature>
<sequence length="265" mass="29737">MQVDRIAAFSDNYIWALRNDRASCCTLVDPGESEPVEHYLAQNNLSLASILITHHHYDHTGGVEKLKQQHQCKVYGPDNAKIKGIDQTLKQGDSITLSEIDASFDIIEVPGHTLDHIAYILKDRIGENRIDKKSVFCGDTLFAGGCGRLFEGTPEQMWHSLQKLASLPANTTVYCAHEYTEANLAFAREVDKHNADLKRRQELVKQKRADNQATVPSTIEEELATNPFLRANRKEVASAAETFSGQPLSTPEDVFAVIRQWKDNF</sequence>
<dbReference type="PIRSF" id="PIRSF005457">
    <property type="entry name" value="Glx"/>
    <property type="match status" value="1"/>
</dbReference>
<dbReference type="EMBL" id="QGGU01000001">
    <property type="protein sequence ID" value="PWK54551.1"/>
    <property type="molecule type" value="Genomic_DNA"/>
</dbReference>
<feature type="binding site" evidence="7">
    <location>
        <position position="54"/>
    </location>
    <ligand>
        <name>Zn(2+)</name>
        <dbReference type="ChEBI" id="CHEBI:29105"/>
        <label>1</label>
    </ligand>
</feature>
<dbReference type="Pfam" id="PF00753">
    <property type="entry name" value="Lactamase_B"/>
    <property type="match status" value="1"/>
</dbReference>
<accession>A0A316G0V6</accession>
<dbReference type="InterPro" id="IPR017782">
    <property type="entry name" value="Hydroxyacylglutathione_Hdrlase"/>
</dbReference>
<dbReference type="AlphaFoldDB" id="A0A316G0V6"/>
<gene>
    <name evidence="7" type="primary">gloB</name>
    <name evidence="9" type="ORF">C8D97_101405</name>
</gene>
<evidence type="ECO:0000256" key="7">
    <source>
        <dbReference type="HAMAP-Rule" id="MF_01374"/>
    </source>
</evidence>
<keyword evidence="6 7" id="KW-0862">Zinc</keyword>
<organism evidence="9 10">
    <name type="scientific">Pleionea mediterranea</name>
    <dbReference type="NCBI Taxonomy" id="523701"/>
    <lineage>
        <taxon>Bacteria</taxon>
        <taxon>Pseudomonadati</taxon>
        <taxon>Pseudomonadota</taxon>
        <taxon>Gammaproteobacteria</taxon>
        <taxon>Oceanospirillales</taxon>
        <taxon>Pleioneaceae</taxon>
        <taxon>Pleionea</taxon>
    </lineage>
</organism>
<evidence type="ECO:0000256" key="6">
    <source>
        <dbReference type="ARBA" id="ARBA00022833"/>
    </source>
</evidence>
<dbReference type="SMART" id="SM00849">
    <property type="entry name" value="Lactamase_B"/>
    <property type="match status" value="1"/>
</dbReference>
<dbReference type="UniPathway" id="UPA00619">
    <property type="reaction ID" value="UER00676"/>
</dbReference>
<dbReference type="InterPro" id="IPR032282">
    <property type="entry name" value="HAGH_C"/>
</dbReference>
<dbReference type="GO" id="GO:0004416">
    <property type="term" value="F:hydroxyacylglutathione hydrolase activity"/>
    <property type="evidence" value="ECO:0007669"/>
    <property type="project" value="UniProtKB-UniRule"/>
</dbReference>
<dbReference type="InterPro" id="IPR001279">
    <property type="entry name" value="Metallo-B-lactamas"/>
</dbReference>
<evidence type="ECO:0000313" key="10">
    <source>
        <dbReference type="Proteomes" id="UP000245790"/>
    </source>
</evidence>
<dbReference type="InterPro" id="IPR035680">
    <property type="entry name" value="Clx_II_MBL"/>
</dbReference>
<comment type="subunit">
    <text evidence="7">Monomer.</text>
</comment>
<feature type="binding site" evidence="7">
    <location>
        <position position="139"/>
    </location>
    <ligand>
        <name>Zn(2+)</name>
        <dbReference type="ChEBI" id="CHEBI:29105"/>
        <label>1</label>
    </ligand>
</feature>
<dbReference type="GO" id="GO:0019243">
    <property type="term" value="P:methylglyoxal catabolic process to D-lactate via S-lactoyl-glutathione"/>
    <property type="evidence" value="ECO:0007669"/>
    <property type="project" value="UniProtKB-UniRule"/>
</dbReference>
<protein>
    <recommendedName>
        <fullName evidence="7">Hydroxyacylglutathione hydrolase</fullName>
        <ecNumber evidence="7">3.1.2.6</ecNumber>
    </recommendedName>
    <alternativeName>
        <fullName evidence="7">Glyoxalase II</fullName>
        <shortName evidence="7">Glx II</shortName>
    </alternativeName>
</protein>
<comment type="catalytic activity">
    <reaction evidence="1 7">
        <text>an S-(2-hydroxyacyl)glutathione + H2O = a 2-hydroxy carboxylate + glutathione + H(+)</text>
        <dbReference type="Rhea" id="RHEA:21864"/>
        <dbReference type="ChEBI" id="CHEBI:15377"/>
        <dbReference type="ChEBI" id="CHEBI:15378"/>
        <dbReference type="ChEBI" id="CHEBI:57925"/>
        <dbReference type="ChEBI" id="CHEBI:58896"/>
        <dbReference type="ChEBI" id="CHEBI:71261"/>
        <dbReference type="EC" id="3.1.2.6"/>
    </reaction>
</comment>
<dbReference type="SUPFAM" id="SSF56281">
    <property type="entry name" value="Metallo-hydrolase/oxidoreductase"/>
    <property type="match status" value="1"/>
</dbReference>
<dbReference type="CDD" id="cd07723">
    <property type="entry name" value="hydroxyacylglutathione_hydrolase_MBL-fold"/>
    <property type="match status" value="1"/>
</dbReference>
<dbReference type="RefSeq" id="WP_109761659.1">
    <property type="nucleotide sequence ID" value="NZ_QGGU01000001.1"/>
</dbReference>
<dbReference type="HAMAP" id="MF_01374">
    <property type="entry name" value="Glyoxalase_2"/>
    <property type="match status" value="1"/>
</dbReference>
<keyword evidence="5 7" id="KW-0378">Hydrolase</keyword>
<evidence type="ECO:0000313" key="9">
    <source>
        <dbReference type="EMBL" id="PWK54551.1"/>
    </source>
</evidence>
<evidence type="ECO:0000256" key="1">
    <source>
        <dbReference type="ARBA" id="ARBA00001623"/>
    </source>
</evidence>
<dbReference type="PANTHER" id="PTHR43705">
    <property type="entry name" value="HYDROXYACYLGLUTATHIONE HYDROLASE"/>
    <property type="match status" value="1"/>
</dbReference>
<comment type="pathway">
    <text evidence="2 7">Secondary metabolite metabolism; methylglyoxal degradation; (R)-lactate from methylglyoxal: step 2/2.</text>
</comment>
<evidence type="ECO:0000256" key="2">
    <source>
        <dbReference type="ARBA" id="ARBA00004963"/>
    </source>
</evidence>
<reference evidence="9 10" key="1">
    <citation type="submission" date="2018-05" db="EMBL/GenBank/DDBJ databases">
        <title>Genomic Encyclopedia of Type Strains, Phase IV (KMG-IV): sequencing the most valuable type-strain genomes for metagenomic binning, comparative biology and taxonomic classification.</title>
        <authorList>
            <person name="Goeker M."/>
        </authorList>
    </citation>
    <scope>NUCLEOTIDE SEQUENCE [LARGE SCALE GENOMIC DNA]</scope>
    <source>
        <strain evidence="9 10">DSM 25350</strain>
    </source>
</reference>
<feature type="binding site" evidence="7">
    <location>
        <position position="112"/>
    </location>
    <ligand>
        <name>Zn(2+)</name>
        <dbReference type="ChEBI" id="CHEBI:29105"/>
        <label>1</label>
    </ligand>
</feature>
<dbReference type="GO" id="GO:0046872">
    <property type="term" value="F:metal ion binding"/>
    <property type="evidence" value="ECO:0007669"/>
    <property type="project" value="UniProtKB-KW"/>
</dbReference>
<evidence type="ECO:0000259" key="8">
    <source>
        <dbReference type="SMART" id="SM00849"/>
    </source>
</evidence>
<dbReference type="InterPro" id="IPR050110">
    <property type="entry name" value="Glyoxalase_II_hydrolase"/>
</dbReference>
<feature type="binding site" evidence="7">
    <location>
        <position position="56"/>
    </location>
    <ligand>
        <name>Zn(2+)</name>
        <dbReference type="ChEBI" id="CHEBI:29105"/>
        <label>1</label>
    </ligand>
</feature>
<dbReference type="NCBIfam" id="TIGR03413">
    <property type="entry name" value="GSH_gloB"/>
    <property type="match status" value="1"/>
</dbReference>
<dbReference type="Proteomes" id="UP000245790">
    <property type="component" value="Unassembled WGS sequence"/>
</dbReference>
<keyword evidence="4 7" id="KW-0479">Metal-binding</keyword>
<evidence type="ECO:0000256" key="3">
    <source>
        <dbReference type="ARBA" id="ARBA00006759"/>
    </source>
</evidence>
<dbReference type="Pfam" id="PF16123">
    <property type="entry name" value="HAGH_C"/>
    <property type="match status" value="1"/>
</dbReference>
<comment type="caution">
    <text evidence="9">The sequence shown here is derived from an EMBL/GenBank/DDBJ whole genome shotgun (WGS) entry which is preliminary data.</text>
</comment>
<proteinExistence type="inferred from homology"/>
<dbReference type="OrthoDB" id="9802248at2"/>